<dbReference type="RefSeq" id="XP_027290101.1">
    <property type="nucleotide sequence ID" value="XM_027434300.2"/>
</dbReference>
<dbReference type="Pfam" id="PF13465">
    <property type="entry name" value="zf-H2C2_2"/>
    <property type="match status" value="1"/>
</dbReference>
<protein>
    <submittedName>
        <fullName evidence="10">Zinc finger protein 431-like</fullName>
    </submittedName>
</protein>
<name>A0A9J7K3F8_CRIGR</name>
<evidence type="ECO:0000256" key="6">
    <source>
        <dbReference type="ARBA" id="ARBA00023242"/>
    </source>
</evidence>
<dbReference type="KEGG" id="cge:113838764"/>
<comment type="subcellular location">
    <subcellularLocation>
        <location evidence="1">Nucleus</location>
    </subcellularLocation>
</comment>
<dbReference type="PROSITE" id="PS50157">
    <property type="entry name" value="ZINC_FINGER_C2H2_2"/>
    <property type="match status" value="2"/>
</dbReference>
<organism evidence="9 10">
    <name type="scientific">Cricetulus griseus</name>
    <name type="common">Chinese hamster</name>
    <name type="synonym">Cricetulus barabensis griseus</name>
    <dbReference type="NCBI Taxonomy" id="10029"/>
    <lineage>
        <taxon>Eukaryota</taxon>
        <taxon>Metazoa</taxon>
        <taxon>Chordata</taxon>
        <taxon>Craniata</taxon>
        <taxon>Vertebrata</taxon>
        <taxon>Euteleostomi</taxon>
        <taxon>Mammalia</taxon>
        <taxon>Eutheria</taxon>
        <taxon>Euarchontoglires</taxon>
        <taxon>Glires</taxon>
        <taxon>Rodentia</taxon>
        <taxon>Myomorpha</taxon>
        <taxon>Muroidea</taxon>
        <taxon>Cricetidae</taxon>
        <taxon>Cricetinae</taxon>
        <taxon>Cricetulus</taxon>
    </lineage>
</organism>
<evidence type="ECO:0000313" key="10">
    <source>
        <dbReference type="RefSeq" id="XP_027290101.1"/>
    </source>
</evidence>
<evidence type="ECO:0000256" key="1">
    <source>
        <dbReference type="ARBA" id="ARBA00004123"/>
    </source>
</evidence>
<dbReference type="InterPro" id="IPR013087">
    <property type="entry name" value="Znf_C2H2_type"/>
</dbReference>
<dbReference type="PANTHER" id="PTHR23234">
    <property type="entry name" value="ZNF44 PROTEIN"/>
    <property type="match status" value="1"/>
</dbReference>
<proteinExistence type="predicted"/>
<dbReference type="Gene3D" id="3.30.160.60">
    <property type="entry name" value="Classic Zinc Finger"/>
    <property type="match status" value="2"/>
</dbReference>
<dbReference type="GO" id="GO:0008270">
    <property type="term" value="F:zinc ion binding"/>
    <property type="evidence" value="ECO:0007669"/>
    <property type="project" value="UniProtKB-KW"/>
</dbReference>
<dbReference type="OrthoDB" id="8922241at2759"/>
<keyword evidence="4 7" id="KW-0863">Zinc-finger</keyword>
<evidence type="ECO:0000259" key="8">
    <source>
        <dbReference type="PROSITE" id="PS50157"/>
    </source>
</evidence>
<dbReference type="PANTHER" id="PTHR23234:SF10">
    <property type="entry name" value="RIKEN CDNA 6720489N17 GENE-RELATED"/>
    <property type="match status" value="1"/>
</dbReference>
<evidence type="ECO:0000256" key="2">
    <source>
        <dbReference type="ARBA" id="ARBA00022723"/>
    </source>
</evidence>
<reference evidence="10" key="1">
    <citation type="submission" date="2025-08" db="UniProtKB">
        <authorList>
            <consortium name="RefSeq"/>
        </authorList>
    </citation>
    <scope>IDENTIFICATION</scope>
    <source>
        <strain evidence="10">17A/GY</strain>
        <tissue evidence="10">Liver</tissue>
    </source>
</reference>
<feature type="domain" description="C2H2-type" evidence="8">
    <location>
        <begin position="68"/>
        <end position="95"/>
    </location>
</feature>
<dbReference type="Proteomes" id="UP001108280">
    <property type="component" value="Unplaced"/>
</dbReference>
<keyword evidence="3" id="KW-0677">Repeat</keyword>
<dbReference type="SMART" id="SM00355">
    <property type="entry name" value="ZnF_C2H2"/>
    <property type="match status" value="2"/>
</dbReference>
<dbReference type="InterPro" id="IPR036236">
    <property type="entry name" value="Znf_C2H2_sf"/>
</dbReference>
<keyword evidence="9" id="KW-1185">Reference proteome</keyword>
<accession>A0A9J7K3F8</accession>
<evidence type="ECO:0000256" key="7">
    <source>
        <dbReference type="PROSITE-ProRule" id="PRU00042"/>
    </source>
</evidence>
<keyword evidence="6" id="KW-0539">Nucleus</keyword>
<evidence type="ECO:0000256" key="4">
    <source>
        <dbReference type="ARBA" id="ARBA00022771"/>
    </source>
</evidence>
<dbReference type="GO" id="GO:0005634">
    <property type="term" value="C:nucleus"/>
    <property type="evidence" value="ECO:0007669"/>
    <property type="project" value="UniProtKB-SubCell"/>
</dbReference>
<evidence type="ECO:0000256" key="3">
    <source>
        <dbReference type="ARBA" id="ARBA00022737"/>
    </source>
</evidence>
<dbReference type="FunFam" id="3.30.160.60:FF:000295">
    <property type="entry name" value="zinc finger protein 19"/>
    <property type="match status" value="1"/>
</dbReference>
<feature type="domain" description="C2H2-type" evidence="8">
    <location>
        <begin position="40"/>
        <end position="67"/>
    </location>
</feature>
<evidence type="ECO:0000256" key="5">
    <source>
        <dbReference type="ARBA" id="ARBA00022833"/>
    </source>
</evidence>
<dbReference type="AlphaFoldDB" id="A0A9J7K3F8"/>
<keyword evidence="5" id="KW-0862">Zinc</keyword>
<sequence>MLETYKNLNDIGYIWEDHTIEEHCAISKGHERKHTGEKPNECNQCGKVFSQHSYLKIHKRTHTGEKPYECKQCGKAFSQHSHLQVHQRTHTGEKPYE</sequence>
<dbReference type="FunFam" id="3.30.160.60:FF:001498">
    <property type="entry name" value="Zinc finger protein 404"/>
    <property type="match status" value="1"/>
</dbReference>
<dbReference type="PRINTS" id="PR00048">
    <property type="entry name" value="ZINCFINGER"/>
</dbReference>
<feature type="non-terminal residue" evidence="10">
    <location>
        <position position="97"/>
    </location>
</feature>
<dbReference type="GeneID" id="113838764"/>
<evidence type="ECO:0000313" key="9">
    <source>
        <dbReference type="Proteomes" id="UP001108280"/>
    </source>
</evidence>
<keyword evidence="2" id="KW-0479">Metal-binding</keyword>
<dbReference type="SUPFAM" id="SSF57667">
    <property type="entry name" value="beta-beta-alpha zinc fingers"/>
    <property type="match status" value="1"/>
</dbReference>
<dbReference type="PROSITE" id="PS00028">
    <property type="entry name" value="ZINC_FINGER_C2H2_1"/>
    <property type="match status" value="2"/>
</dbReference>
<dbReference type="InterPro" id="IPR050758">
    <property type="entry name" value="Znf_C2H2-type"/>
</dbReference>
<gene>
    <name evidence="10" type="primary">LOC113838764</name>
</gene>